<dbReference type="EMBL" id="BLXT01000063">
    <property type="protein sequence ID" value="GFN74231.1"/>
    <property type="molecule type" value="Genomic_DNA"/>
</dbReference>
<accession>A0AAV3XVS7</accession>
<evidence type="ECO:0000313" key="3">
    <source>
        <dbReference type="Proteomes" id="UP000735302"/>
    </source>
</evidence>
<name>A0AAV3XVS7_9GAST</name>
<evidence type="ECO:0000313" key="2">
    <source>
        <dbReference type="EMBL" id="GFN74231.1"/>
    </source>
</evidence>
<organism evidence="2 3">
    <name type="scientific">Plakobranchus ocellatus</name>
    <dbReference type="NCBI Taxonomy" id="259542"/>
    <lineage>
        <taxon>Eukaryota</taxon>
        <taxon>Metazoa</taxon>
        <taxon>Spiralia</taxon>
        <taxon>Lophotrochozoa</taxon>
        <taxon>Mollusca</taxon>
        <taxon>Gastropoda</taxon>
        <taxon>Heterobranchia</taxon>
        <taxon>Euthyneura</taxon>
        <taxon>Panpulmonata</taxon>
        <taxon>Sacoglossa</taxon>
        <taxon>Placobranchoidea</taxon>
        <taxon>Plakobranchidae</taxon>
        <taxon>Plakobranchus</taxon>
    </lineage>
</organism>
<feature type="compositionally biased region" description="Polar residues" evidence="1">
    <location>
        <begin position="90"/>
        <end position="106"/>
    </location>
</feature>
<dbReference type="AlphaFoldDB" id="A0AAV3XVS7"/>
<protein>
    <submittedName>
        <fullName evidence="2">Uncharacterized protein</fullName>
    </submittedName>
</protein>
<gene>
    <name evidence="2" type="ORF">PoB_000073700</name>
</gene>
<reference evidence="2 3" key="1">
    <citation type="journal article" date="2021" name="Elife">
        <title>Chloroplast acquisition without the gene transfer in kleptoplastic sea slugs, Plakobranchus ocellatus.</title>
        <authorList>
            <person name="Maeda T."/>
            <person name="Takahashi S."/>
            <person name="Yoshida T."/>
            <person name="Shimamura S."/>
            <person name="Takaki Y."/>
            <person name="Nagai Y."/>
            <person name="Toyoda A."/>
            <person name="Suzuki Y."/>
            <person name="Arimoto A."/>
            <person name="Ishii H."/>
            <person name="Satoh N."/>
            <person name="Nishiyama T."/>
            <person name="Hasebe M."/>
            <person name="Maruyama T."/>
            <person name="Minagawa J."/>
            <person name="Obokata J."/>
            <person name="Shigenobu S."/>
        </authorList>
    </citation>
    <scope>NUCLEOTIDE SEQUENCE [LARGE SCALE GENOMIC DNA]</scope>
</reference>
<feature type="region of interest" description="Disordered" evidence="1">
    <location>
        <begin position="81"/>
        <end position="106"/>
    </location>
</feature>
<dbReference type="Proteomes" id="UP000735302">
    <property type="component" value="Unassembled WGS sequence"/>
</dbReference>
<keyword evidence="3" id="KW-1185">Reference proteome</keyword>
<sequence>MVLSALTVCCEEISYLKTFVDRQTAQSERQNDRRYALVHGFLLTAPVVMDIPRWCKSLGYYNVIPGFKALLKCARSCQARTHDRRVPADSQATVPSSPPNRAQSEH</sequence>
<evidence type="ECO:0000256" key="1">
    <source>
        <dbReference type="SAM" id="MobiDB-lite"/>
    </source>
</evidence>
<comment type="caution">
    <text evidence="2">The sequence shown here is derived from an EMBL/GenBank/DDBJ whole genome shotgun (WGS) entry which is preliminary data.</text>
</comment>
<proteinExistence type="predicted"/>